<dbReference type="Proteomes" id="UP000738349">
    <property type="component" value="Unassembled WGS sequence"/>
</dbReference>
<evidence type="ECO:0000313" key="3">
    <source>
        <dbReference type="Proteomes" id="UP000738349"/>
    </source>
</evidence>
<protein>
    <submittedName>
        <fullName evidence="2">Uncharacterized protein</fullName>
    </submittedName>
</protein>
<reference evidence="2" key="1">
    <citation type="journal article" date="2021" name="Nat. Commun.">
        <title>Genetic determinants of endophytism in the Arabidopsis root mycobiome.</title>
        <authorList>
            <person name="Mesny F."/>
            <person name="Miyauchi S."/>
            <person name="Thiergart T."/>
            <person name="Pickel B."/>
            <person name="Atanasova L."/>
            <person name="Karlsson M."/>
            <person name="Huettel B."/>
            <person name="Barry K.W."/>
            <person name="Haridas S."/>
            <person name="Chen C."/>
            <person name="Bauer D."/>
            <person name="Andreopoulos W."/>
            <person name="Pangilinan J."/>
            <person name="LaButti K."/>
            <person name="Riley R."/>
            <person name="Lipzen A."/>
            <person name="Clum A."/>
            <person name="Drula E."/>
            <person name="Henrissat B."/>
            <person name="Kohler A."/>
            <person name="Grigoriev I.V."/>
            <person name="Martin F.M."/>
            <person name="Hacquard S."/>
        </authorList>
    </citation>
    <scope>NUCLEOTIDE SEQUENCE</scope>
    <source>
        <strain evidence="2">MPI-CAGE-AT-0147</strain>
    </source>
</reference>
<comment type="caution">
    <text evidence="2">The sequence shown here is derived from an EMBL/GenBank/DDBJ whole genome shotgun (WGS) entry which is preliminary data.</text>
</comment>
<dbReference type="AlphaFoldDB" id="A0A9P9I642"/>
<sequence length="109" mass="12193">MMAGLVPSEPSFPVISCTGRRKPYTQHIPGGTIQAPDRDLDHDTTTDGPETEILADLIHEWPRGKKRPVFIWTCCTCLHGGMRVAVTCCQGCGMPRCTYCRVEKIFIRE</sequence>
<proteinExistence type="predicted"/>
<dbReference type="OrthoDB" id="5100024at2759"/>
<feature type="region of interest" description="Disordered" evidence="1">
    <location>
        <begin position="21"/>
        <end position="47"/>
    </location>
</feature>
<dbReference type="EMBL" id="JAGMUV010000053">
    <property type="protein sequence ID" value="KAH7109218.1"/>
    <property type="molecule type" value="Genomic_DNA"/>
</dbReference>
<evidence type="ECO:0000256" key="1">
    <source>
        <dbReference type="SAM" id="MobiDB-lite"/>
    </source>
</evidence>
<gene>
    <name evidence="2" type="ORF">EDB81DRAFT_834314</name>
</gene>
<organism evidence="2 3">
    <name type="scientific">Dactylonectria macrodidyma</name>
    <dbReference type="NCBI Taxonomy" id="307937"/>
    <lineage>
        <taxon>Eukaryota</taxon>
        <taxon>Fungi</taxon>
        <taxon>Dikarya</taxon>
        <taxon>Ascomycota</taxon>
        <taxon>Pezizomycotina</taxon>
        <taxon>Sordariomycetes</taxon>
        <taxon>Hypocreomycetidae</taxon>
        <taxon>Hypocreales</taxon>
        <taxon>Nectriaceae</taxon>
        <taxon>Dactylonectria</taxon>
    </lineage>
</organism>
<name>A0A9P9I642_9HYPO</name>
<keyword evidence="3" id="KW-1185">Reference proteome</keyword>
<feature type="compositionally biased region" description="Basic and acidic residues" evidence="1">
    <location>
        <begin position="36"/>
        <end position="45"/>
    </location>
</feature>
<accession>A0A9P9I642</accession>
<evidence type="ECO:0000313" key="2">
    <source>
        <dbReference type="EMBL" id="KAH7109218.1"/>
    </source>
</evidence>